<comment type="caution">
    <text evidence="8">The sequence shown here is derived from an EMBL/GenBank/DDBJ whole genome shotgun (WGS) entry which is preliminary data.</text>
</comment>
<evidence type="ECO:0000313" key="8">
    <source>
        <dbReference type="EMBL" id="TFY77691.1"/>
    </source>
</evidence>
<dbReference type="PANTHER" id="PTHR13003:SF2">
    <property type="entry name" value="NUCLEAR PORE COMPLEX PROTEIN NUP107"/>
    <property type="match status" value="1"/>
</dbReference>
<accession>A0A4Y9ZV02</accession>
<protein>
    <recommendedName>
        <fullName evidence="7">Nuclear pore complex protein</fullName>
    </recommendedName>
</protein>
<evidence type="ECO:0000313" key="9">
    <source>
        <dbReference type="Proteomes" id="UP000298061"/>
    </source>
</evidence>
<comment type="subunit">
    <text evidence="7">Part of the nuclear pore complex (NPC).</text>
</comment>
<evidence type="ECO:0000256" key="1">
    <source>
        <dbReference type="ARBA" id="ARBA00022448"/>
    </source>
</evidence>
<keyword evidence="9" id="KW-1185">Reference proteome</keyword>
<dbReference type="GO" id="GO:0017056">
    <property type="term" value="F:structural constituent of nuclear pore"/>
    <property type="evidence" value="ECO:0007669"/>
    <property type="project" value="UniProtKB-UniRule"/>
</dbReference>
<keyword evidence="7" id="KW-0472">Membrane</keyword>
<dbReference type="InterPro" id="IPR007252">
    <property type="entry name" value="Nup84/Nup107"/>
</dbReference>
<dbReference type="GO" id="GO:0031080">
    <property type="term" value="C:nuclear pore outer ring"/>
    <property type="evidence" value="ECO:0007669"/>
    <property type="project" value="TreeGrafter"/>
</dbReference>
<evidence type="ECO:0000256" key="7">
    <source>
        <dbReference type="RuleBase" id="RU365072"/>
    </source>
</evidence>
<keyword evidence="4 7" id="KW-0811">Translocation</keyword>
<dbReference type="Pfam" id="PF04121">
    <property type="entry name" value="Nup84_Nup100"/>
    <property type="match status" value="1"/>
</dbReference>
<proteinExistence type="inferred from homology"/>
<organism evidence="8 9">
    <name type="scientific">Hericium alpestre</name>
    <dbReference type="NCBI Taxonomy" id="135208"/>
    <lineage>
        <taxon>Eukaryota</taxon>
        <taxon>Fungi</taxon>
        <taxon>Dikarya</taxon>
        <taxon>Basidiomycota</taxon>
        <taxon>Agaricomycotina</taxon>
        <taxon>Agaricomycetes</taxon>
        <taxon>Russulales</taxon>
        <taxon>Hericiaceae</taxon>
        <taxon>Hericium</taxon>
    </lineage>
</organism>
<gene>
    <name evidence="8" type="ORF">EWM64_g6318</name>
</gene>
<evidence type="ECO:0000256" key="2">
    <source>
        <dbReference type="ARBA" id="ARBA00022816"/>
    </source>
</evidence>
<dbReference type="STRING" id="135208.A0A4Y9ZV02"/>
<comment type="similarity">
    <text evidence="7">Belongs to the nucleoporin Nup84/Nup107 family.</text>
</comment>
<dbReference type="GO" id="GO:0006606">
    <property type="term" value="P:protein import into nucleus"/>
    <property type="evidence" value="ECO:0007669"/>
    <property type="project" value="TreeGrafter"/>
</dbReference>
<evidence type="ECO:0000256" key="4">
    <source>
        <dbReference type="ARBA" id="ARBA00023010"/>
    </source>
</evidence>
<evidence type="ECO:0000256" key="5">
    <source>
        <dbReference type="ARBA" id="ARBA00023132"/>
    </source>
</evidence>
<dbReference type="Gene3D" id="1.20.190.50">
    <property type="match status" value="1"/>
</dbReference>
<evidence type="ECO:0000256" key="6">
    <source>
        <dbReference type="ARBA" id="ARBA00023242"/>
    </source>
</evidence>
<evidence type="ECO:0000256" key="3">
    <source>
        <dbReference type="ARBA" id="ARBA00022927"/>
    </source>
</evidence>
<dbReference type="Proteomes" id="UP000298061">
    <property type="component" value="Unassembled WGS sequence"/>
</dbReference>
<dbReference type="GO" id="GO:0006406">
    <property type="term" value="P:mRNA export from nucleus"/>
    <property type="evidence" value="ECO:0007669"/>
    <property type="project" value="TreeGrafter"/>
</dbReference>
<dbReference type="GO" id="GO:0031965">
    <property type="term" value="C:nuclear membrane"/>
    <property type="evidence" value="ECO:0007669"/>
    <property type="project" value="UniProtKB-SubCell"/>
</dbReference>
<dbReference type="GO" id="GO:0000973">
    <property type="term" value="P:post-transcriptional tethering of RNA polymerase II gene DNA at nuclear periphery"/>
    <property type="evidence" value="ECO:0007669"/>
    <property type="project" value="TreeGrafter"/>
</dbReference>
<dbReference type="EMBL" id="SFCI01000846">
    <property type="protein sequence ID" value="TFY77691.1"/>
    <property type="molecule type" value="Genomic_DNA"/>
</dbReference>
<comment type="subcellular location">
    <subcellularLocation>
        <location evidence="7">Nucleus</location>
        <location evidence="7">Nuclear pore complex</location>
    </subcellularLocation>
    <subcellularLocation>
        <location evidence="7">Nucleus membrane</location>
    </subcellularLocation>
</comment>
<dbReference type="AlphaFoldDB" id="A0A4Y9ZV02"/>
<keyword evidence="5 7" id="KW-0906">Nuclear pore complex</keyword>
<keyword evidence="3" id="KW-0653">Protein transport</keyword>
<sequence length="567" mass="64556">MEATTGGAPILSLPMELTCVWLLMVERDLSLIFIPKVCHYWYTLVRDNLELQYQIELEAHGVQDNCPVEMSLMDRLQLLRHKQTAWRTGMVGDMLSVMKLPRSSPTMWAFNGNSIAYVDKAARMVHYKQLGADSLSAEDCTWPLPDVGTSLALSLDPDQDLLAIASLDTTMLNGISDTAVWNWKTGVLQKRVGGPRTNMILVTDALGMIWNPKILTDDGLAGGLAVHVVQKNASALWSLSGQSYDYALLMPSFLFEFLEFGRHEVRLYSSRQTHCQSSVFPPAPDADQLITLDMFEFNELVGMRTRRLLISCSKLVTKLQERRDDSQRHVLPWDEWKACVVWASEQTRRDAFEPQMTAGMRYVEQANVILRYFLAAGRVHVAKKLLEFLPPELASINEPEERATEYLNYRQFFNIWALLDRIVECQALETPHMTRDTRAAWLHDYKTLIVQAREQIVKLLTTDWLIAESDINGGDRRLRELTRIRQLYVPELIIRLHAMLVNSRSKIPENVKHALELANIVADSRYRLYEDFANQNGRKLGDYLGAVRQAVLAGLENGGSDPFKAIT</sequence>
<comment type="function">
    <text evidence="7">Functions as a component of the nuclear pore complex (NPC).</text>
</comment>
<keyword evidence="1 7" id="KW-0813">Transport</keyword>
<name>A0A4Y9ZV02_9AGAM</name>
<dbReference type="OrthoDB" id="3098at2759"/>
<keyword evidence="2" id="KW-0509">mRNA transport</keyword>
<reference evidence="8 9" key="1">
    <citation type="submission" date="2019-02" db="EMBL/GenBank/DDBJ databases">
        <title>Genome sequencing of the rare red list fungi Hericium alpestre (H. flagellum).</title>
        <authorList>
            <person name="Buettner E."/>
            <person name="Kellner H."/>
        </authorList>
    </citation>
    <scope>NUCLEOTIDE SEQUENCE [LARGE SCALE GENOMIC DNA]</scope>
    <source>
        <strain evidence="8 9">DSM 108284</strain>
    </source>
</reference>
<dbReference type="PANTHER" id="PTHR13003">
    <property type="entry name" value="NUP107-RELATED"/>
    <property type="match status" value="1"/>
</dbReference>
<keyword evidence="6 7" id="KW-0539">Nucleus</keyword>